<dbReference type="InterPro" id="IPR050166">
    <property type="entry name" value="ABC_transporter_ATP-bind"/>
</dbReference>
<dbReference type="SMART" id="SM00382">
    <property type="entry name" value="AAA"/>
    <property type="match status" value="1"/>
</dbReference>
<dbReference type="InterPro" id="IPR017871">
    <property type="entry name" value="ABC_transporter-like_CS"/>
</dbReference>
<dbReference type="Proteomes" id="UP000183975">
    <property type="component" value="Unassembled WGS sequence"/>
</dbReference>
<dbReference type="Pfam" id="PF00005">
    <property type="entry name" value="ABC_tran"/>
    <property type="match status" value="1"/>
</dbReference>
<reference evidence="8 9" key="1">
    <citation type="submission" date="2016-11" db="EMBL/GenBank/DDBJ databases">
        <authorList>
            <person name="Jaros S."/>
            <person name="Januszkiewicz K."/>
            <person name="Wedrychowicz H."/>
        </authorList>
    </citation>
    <scope>NUCLEOTIDE SEQUENCE [LARGE SCALE GENOMIC DNA]</scope>
    <source>
        <strain evidence="8 9">DSM 14214</strain>
    </source>
</reference>
<dbReference type="PANTHER" id="PTHR42788:SF7">
    <property type="entry name" value="NITRATE ABC TRANSPORTER ATP-BINDING PROTEIN"/>
    <property type="match status" value="1"/>
</dbReference>
<dbReference type="GO" id="GO:0005524">
    <property type="term" value="F:ATP binding"/>
    <property type="evidence" value="ECO:0007669"/>
    <property type="project" value="UniProtKB-KW"/>
</dbReference>
<evidence type="ECO:0000256" key="5">
    <source>
        <dbReference type="ARBA" id="ARBA00022840"/>
    </source>
</evidence>
<gene>
    <name evidence="8" type="ORF">SAMN02745138_00460</name>
</gene>
<evidence type="ECO:0000256" key="2">
    <source>
        <dbReference type="ARBA" id="ARBA00022448"/>
    </source>
</evidence>
<dbReference type="RefSeq" id="WP_072848703.1">
    <property type="nucleotide sequence ID" value="NZ_FRAH01000005.1"/>
</dbReference>
<dbReference type="PROSITE" id="PS00211">
    <property type="entry name" value="ABC_TRANSPORTER_1"/>
    <property type="match status" value="1"/>
</dbReference>
<dbReference type="PANTHER" id="PTHR42788">
    <property type="entry name" value="TAURINE IMPORT ATP-BINDING PROTEIN-RELATED"/>
    <property type="match status" value="1"/>
</dbReference>
<dbReference type="InterPro" id="IPR003439">
    <property type="entry name" value="ABC_transporter-like_ATP-bd"/>
</dbReference>
<evidence type="ECO:0000256" key="4">
    <source>
        <dbReference type="ARBA" id="ARBA00022741"/>
    </source>
</evidence>
<proteinExistence type="predicted"/>
<keyword evidence="5 8" id="KW-0067">ATP-binding</keyword>
<evidence type="ECO:0000256" key="6">
    <source>
        <dbReference type="ARBA" id="ARBA00023136"/>
    </source>
</evidence>
<feature type="domain" description="ABC transporter" evidence="7">
    <location>
        <begin position="2"/>
        <end position="249"/>
    </location>
</feature>
<keyword evidence="3" id="KW-1003">Cell membrane</keyword>
<accession>A0A1M6LXN7</accession>
<dbReference type="Gene3D" id="3.40.50.300">
    <property type="entry name" value="P-loop containing nucleotide triphosphate hydrolases"/>
    <property type="match status" value="1"/>
</dbReference>
<sequence length="257" mass="28470">MLELKHIKKVYNPGTVTEMCLFDDFNLTVKDGEFVSIVGSNGSGKTSMLNIICGTIPIEGGQVLIGGKDISKMKDFQRYRTIGRVYQNPSMGTCPNLTMLENMSLADHKGKHFGLGFGINKARENYYREQLSILGLGLEDKMHVKLGALSGGQRQAASLIMSTLTPIEFLILDEHTAALDPKTAEIIMELTHKVVEEKKLTAMMVTHNLRYAVEYGSRLIMMDKGGIVMDKADEEKKNTNIDDILDVFTSISIECGN</sequence>
<dbReference type="GO" id="GO:0016887">
    <property type="term" value="F:ATP hydrolysis activity"/>
    <property type="evidence" value="ECO:0007669"/>
    <property type="project" value="InterPro"/>
</dbReference>
<dbReference type="AlphaFoldDB" id="A0A1M6LXN7"/>
<dbReference type="OrthoDB" id="9776369at2"/>
<evidence type="ECO:0000256" key="1">
    <source>
        <dbReference type="ARBA" id="ARBA00004202"/>
    </source>
</evidence>
<organism evidence="8 9">
    <name type="scientific">Anaerotignum lactatifermentans DSM 14214</name>
    <dbReference type="NCBI Taxonomy" id="1121323"/>
    <lineage>
        <taxon>Bacteria</taxon>
        <taxon>Bacillati</taxon>
        <taxon>Bacillota</taxon>
        <taxon>Clostridia</taxon>
        <taxon>Lachnospirales</taxon>
        <taxon>Anaerotignaceae</taxon>
        <taxon>Anaerotignum</taxon>
    </lineage>
</organism>
<evidence type="ECO:0000259" key="7">
    <source>
        <dbReference type="PROSITE" id="PS50893"/>
    </source>
</evidence>
<protein>
    <submittedName>
        <fullName evidence="8">Putative ABC transport system ATP-binding protein</fullName>
    </submittedName>
</protein>
<keyword evidence="4" id="KW-0547">Nucleotide-binding</keyword>
<comment type="subcellular location">
    <subcellularLocation>
        <location evidence="1">Cell membrane</location>
        <topology evidence="1">Peripheral membrane protein</topology>
    </subcellularLocation>
</comment>
<keyword evidence="9" id="KW-1185">Reference proteome</keyword>
<dbReference type="InterPro" id="IPR003593">
    <property type="entry name" value="AAA+_ATPase"/>
</dbReference>
<dbReference type="InterPro" id="IPR027417">
    <property type="entry name" value="P-loop_NTPase"/>
</dbReference>
<dbReference type="GO" id="GO:0005886">
    <property type="term" value="C:plasma membrane"/>
    <property type="evidence" value="ECO:0007669"/>
    <property type="project" value="UniProtKB-SubCell"/>
</dbReference>
<evidence type="ECO:0000313" key="9">
    <source>
        <dbReference type="Proteomes" id="UP000183975"/>
    </source>
</evidence>
<dbReference type="SUPFAM" id="SSF52540">
    <property type="entry name" value="P-loop containing nucleoside triphosphate hydrolases"/>
    <property type="match status" value="1"/>
</dbReference>
<keyword evidence="2" id="KW-0813">Transport</keyword>
<dbReference type="PROSITE" id="PS50893">
    <property type="entry name" value="ABC_TRANSPORTER_2"/>
    <property type="match status" value="1"/>
</dbReference>
<evidence type="ECO:0000256" key="3">
    <source>
        <dbReference type="ARBA" id="ARBA00022475"/>
    </source>
</evidence>
<evidence type="ECO:0000313" key="8">
    <source>
        <dbReference type="EMBL" id="SHJ75964.1"/>
    </source>
</evidence>
<name>A0A1M6LXN7_9FIRM</name>
<dbReference type="EMBL" id="FRAH01000005">
    <property type="protein sequence ID" value="SHJ75964.1"/>
    <property type="molecule type" value="Genomic_DNA"/>
</dbReference>
<keyword evidence="6" id="KW-0472">Membrane</keyword>
<dbReference type="GeneID" id="78177232"/>